<dbReference type="Proteomes" id="UP001610563">
    <property type="component" value="Unassembled WGS sequence"/>
</dbReference>
<accession>A0ABR4FNT1</accession>
<evidence type="ECO:0000313" key="2">
    <source>
        <dbReference type="Proteomes" id="UP001610563"/>
    </source>
</evidence>
<proteinExistence type="predicted"/>
<comment type="caution">
    <text evidence="1">The sequence shown here is derived from an EMBL/GenBank/DDBJ whole genome shotgun (WGS) entry which is preliminary data.</text>
</comment>
<gene>
    <name evidence="1" type="ORF">BJX66DRAFT_83571</name>
</gene>
<protein>
    <submittedName>
        <fullName evidence="1">Uncharacterized protein</fullName>
    </submittedName>
</protein>
<sequence>MATALLWLDEQANGRENVSTWLGCAAASKEDGQCCEHYTVLETEKEEWDKTDYHHLRLGQSECWYRLLDSRRMAYSPLMHMEFSTIRPYGFMLWEATRMTALGFHPKGSPMPWWFALSSIFTDDDWEGIRTAACPAISHHVKHSVCSNKSNLNSPVLPVRRHWP</sequence>
<evidence type="ECO:0000313" key="1">
    <source>
        <dbReference type="EMBL" id="KAL2784693.1"/>
    </source>
</evidence>
<organism evidence="1 2">
    <name type="scientific">Aspergillus keveii</name>
    <dbReference type="NCBI Taxonomy" id="714993"/>
    <lineage>
        <taxon>Eukaryota</taxon>
        <taxon>Fungi</taxon>
        <taxon>Dikarya</taxon>
        <taxon>Ascomycota</taxon>
        <taxon>Pezizomycotina</taxon>
        <taxon>Eurotiomycetes</taxon>
        <taxon>Eurotiomycetidae</taxon>
        <taxon>Eurotiales</taxon>
        <taxon>Aspergillaceae</taxon>
        <taxon>Aspergillus</taxon>
        <taxon>Aspergillus subgen. Nidulantes</taxon>
    </lineage>
</organism>
<dbReference type="EMBL" id="JBFTWV010000170">
    <property type="protein sequence ID" value="KAL2784693.1"/>
    <property type="molecule type" value="Genomic_DNA"/>
</dbReference>
<keyword evidence="2" id="KW-1185">Reference proteome</keyword>
<reference evidence="1 2" key="1">
    <citation type="submission" date="2024-07" db="EMBL/GenBank/DDBJ databases">
        <title>Section-level genome sequencing and comparative genomics of Aspergillus sections Usti and Cavernicolus.</title>
        <authorList>
            <consortium name="Lawrence Berkeley National Laboratory"/>
            <person name="Nybo J.L."/>
            <person name="Vesth T.C."/>
            <person name="Theobald S."/>
            <person name="Frisvad J.C."/>
            <person name="Larsen T.O."/>
            <person name="Kjaerboelling I."/>
            <person name="Rothschild-Mancinelli K."/>
            <person name="Lyhne E.K."/>
            <person name="Kogle M.E."/>
            <person name="Barry K."/>
            <person name="Clum A."/>
            <person name="Na H."/>
            <person name="Ledsgaard L."/>
            <person name="Lin J."/>
            <person name="Lipzen A."/>
            <person name="Kuo A."/>
            <person name="Riley R."/>
            <person name="Mondo S."/>
            <person name="Labutti K."/>
            <person name="Haridas S."/>
            <person name="Pangalinan J."/>
            <person name="Salamov A.A."/>
            <person name="Simmons B.A."/>
            <person name="Magnuson J.K."/>
            <person name="Chen J."/>
            <person name="Drula E."/>
            <person name="Henrissat B."/>
            <person name="Wiebenga A."/>
            <person name="Lubbers R.J."/>
            <person name="Gomes A.C."/>
            <person name="Makela M.R."/>
            <person name="Stajich J."/>
            <person name="Grigoriev I.V."/>
            <person name="Mortensen U.H."/>
            <person name="De Vries R.P."/>
            <person name="Baker S.E."/>
            <person name="Andersen M.R."/>
        </authorList>
    </citation>
    <scope>NUCLEOTIDE SEQUENCE [LARGE SCALE GENOMIC DNA]</scope>
    <source>
        <strain evidence="1 2">CBS 209.92</strain>
    </source>
</reference>
<name>A0ABR4FNT1_9EURO</name>